<keyword evidence="2 6" id="KW-0645">Protease</keyword>
<evidence type="ECO:0000256" key="2">
    <source>
        <dbReference type="ARBA" id="ARBA00022670"/>
    </source>
</evidence>
<dbReference type="PROSITE" id="PS00973">
    <property type="entry name" value="USP_2"/>
    <property type="match status" value="1"/>
</dbReference>
<feature type="compositionally biased region" description="Polar residues" evidence="7">
    <location>
        <begin position="76"/>
        <end position="119"/>
    </location>
</feature>
<feature type="region of interest" description="Disordered" evidence="7">
    <location>
        <begin position="47"/>
        <end position="126"/>
    </location>
</feature>
<dbReference type="CDD" id="cd02257">
    <property type="entry name" value="Peptidase_C19"/>
    <property type="match status" value="1"/>
</dbReference>
<dbReference type="Proteomes" id="UP001214628">
    <property type="component" value="Chromosome 5"/>
</dbReference>
<dbReference type="Gene3D" id="3.90.70.10">
    <property type="entry name" value="Cysteine proteinases"/>
    <property type="match status" value="1"/>
</dbReference>
<evidence type="ECO:0000313" key="10">
    <source>
        <dbReference type="Proteomes" id="UP001214628"/>
    </source>
</evidence>
<dbReference type="PANTHER" id="PTHR24006">
    <property type="entry name" value="UBIQUITIN CARBOXYL-TERMINAL HYDROLASE"/>
    <property type="match status" value="1"/>
</dbReference>
<evidence type="ECO:0000256" key="7">
    <source>
        <dbReference type="SAM" id="MobiDB-lite"/>
    </source>
</evidence>
<proteinExistence type="inferred from homology"/>
<organism evidence="9 10">
    <name type="scientific">Malassezia psittaci</name>
    <dbReference type="NCBI Taxonomy" id="1821823"/>
    <lineage>
        <taxon>Eukaryota</taxon>
        <taxon>Fungi</taxon>
        <taxon>Dikarya</taxon>
        <taxon>Basidiomycota</taxon>
        <taxon>Ustilaginomycotina</taxon>
        <taxon>Malasseziomycetes</taxon>
        <taxon>Malasseziales</taxon>
        <taxon>Malasseziaceae</taxon>
        <taxon>Malassezia</taxon>
    </lineage>
</organism>
<evidence type="ECO:0000256" key="5">
    <source>
        <dbReference type="ARBA" id="ARBA00022807"/>
    </source>
</evidence>
<feature type="domain" description="USP" evidence="8">
    <location>
        <begin position="151"/>
        <end position="540"/>
    </location>
</feature>
<dbReference type="Pfam" id="PF00443">
    <property type="entry name" value="UCH"/>
    <property type="match status" value="1"/>
</dbReference>
<dbReference type="InterPro" id="IPR028889">
    <property type="entry name" value="USP"/>
</dbReference>
<gene>
    <name evidence="9" type="ORF">MPSI1_003203</name>
</gene>
<dbReference type="InterPro" id="IPR018200">
    <property type="entry name" value="USP_CS"/>
</dbReference>
<evidence type="ECO:0000313" key="9">
    <source>
        <dbReference type="EMBL" id="WFD44535.1"/>
    </source>
</evidence>
<dbReference type="EC" id="3.4.19.12" evidence="6"/>
<name>A0AAF0JFC8_9BASI</name>
<dbReference type="InterPro" id="IPR001394">
    <property type="entry name" value="Peptidase_C19_UCH"/>
</dbReference>
<dbReference type="PANTHER" id="PTHR24006:SF687">
    <property type="entry name" value="UBIQUITIN CARBOXYL-TERMINAL HYDROLASE 10"/>
    <property type="match status" value="1"/>
</dbReference>
<keyword evidence="5 6" id="KW-0788">Thiol protease</keyword>
<feature type="region of interest" description="Disordered" evidence="7">
    <location>
        <begin position="314"/>
        <end position="345"/>
    </location>
</feature>
<dbReference type="AlphaFoldDB" id="A0AAF0JFC8"/>
<comment type="similarity">
    <text evidence="6">Belongs to the peptidase C19 family.</text>
</comment>
<dbReference type="InterPro" id="IPR038765">
    <property type="entry name" value="Papain-like_cys_pep_sf"/>
</dbReference>
<dbReference type="GO" id="GO:0005634">
    <property type="term" value="C:nucleus"/>
    <property type="evidence" value="ECO:0007669"/>
    <property type="project" value="TreeGrafter"/>
</dbReference>
<dbReference type="PROSITE" id="PS00972">
    <property type="entry name" value="USP_1"/>
    <property type="match status" value="1"/>
</dbReference>
<sequence length="540" mass="59911">MEAYAAPVLIPTTPSSAYRLTLSRVACKQATRAGIIYQEPHITLPSATTNSKLTQNSITRSAPVSPWGQPRKWGNPSESRTQSTQASHSLDPQNASANNASTSRLSQDPTSTRSPSQSKAWAKPQAKPVHGIQDLYQYAHEQNQAPLTVPVGLINQGNSCFASAILQMLVFCRPLYRFLTELYTVLPQDLSNSTPLLEAIFRFYAEIPLATNLLQTEVDIDPIMPDYIYDAMRLHKRFDLLHLGHQEDAEEFFSLLLSTLHDEVLLVEQRMQQRSKKSSNSAPKPSASAASALSVVSALDEWTEQREIVRASSPDRDDWLEVGQKGKTSVTRTAGTRETSSPISRMFEGKIRSQLTIPGSKTSIVLEPYRALPLDIQRDSVRSIEDALKQLVVPEQISGVWSSGRHAFVDATKQLSIELLPPILVLHLKRFVYDEVGGVQKSCKPIAYGHKLNIDPSILSGPYRKSGAVPEYALFGVVYHHGRLATGGHYTASVLRQDNSGWIHIDDTYARTIPAEDVLRADLCNEGMPSPAYLLFYHRI</sequence>
<evidence type="ECO:0000256" key="4">
    <source>
        <dbReference type="ARBA" id="ARBA00022801"/>
    </source>
</evidence>
<dbReference type="GO" id="GO:0004843">
    <property type="term" value="F:cysteine-type deubiquitinase activity"/>
    <property type="evidence" value="ECO:0007669"/>
    <property type="project" value="UniProtKB-UniRule"/>
</dbReference>
<dbReference type="GO" id="GO:0006508">
    <property type="term" value="P:proteolysis"/>
    <property type="evidence" value="ECO:0007669"/>
    <property type="project" value="UniProtKB-KW"/>
</dbReference>
<reference evidence="9" key="1">
    <citation type="submission" date="2023-02" db="EMBL/GenBank/DDBJ databases">
        <title>Mating type loci evolution in Malassezia.</title>
        <authorList>
            <person name="Coelho M.A."/>
        </authorList>
    </citation>
    <scope>NUCLEOTIDE SEQUENCE</scope>
    <source>
        <strain evidence="9">CBS 14136</strain>
    </source>
</reference>
<dbReference type="SUPFAM" id="SSF54001">
    <property type="entry name" value="Cysteine proteinases"/>
    <property type="match status" value="1"/>
</dbReference>
<keyword evidence="10" id="KW-1185">Reference proteome</keyword>
<dbReference type="GO" id="GO:0005829">
    <property type="term" value="C:cytosol"/>
    <property type="evidence" value="ECO:0007669"/>
    <property type="project" value="TreeGrafter"/>
</dbReference>
<evidence type="ECO:0000259" key="8">
    <source>
        <dbReference type="PROSITE" id="PS50235"/>
    </source>
</evidence>
<accession>A0AAF0JFC8</accession>
<feature type="compositionally biased region" description="Polar residues" evidence="7">
    <location>
        <begin position="326"/>
        <end position="343"/>
    </location>
</feature>
<dbReference type="EMBL" id="CP118379">
    <property type="protein sequence ID" value="WFD44535.1"/>
    <property type="molecule type" value="Genomic_DNA"/>
</dbReference>
<evidence type="ECO:0000256" key="6">
    <source>
        <dbReference type="RuleBase" id="RU366025"/>
    </source>
</evidence>
<protein>
    <recommendedName>
        <fullName evidence="6">Ubiquitin carboxyl-terminal hydrolase</fullName>
        <ecNumber evidence="6">3.4.19.12</ecNumber>
    </recommendedName>
</protein>
<dbReference type="PROSITE" id="PS50235">
    <property type="entry name" value="USP_3"/>
    <property type="match status" value="1"/>
</dbReference>
<comment type="catalytic activity">
    <reaction evidence="1 6">
        <text>Thiol-dependent hydrolysis of ester, thioester, amide, peptide and isopeptide bonds formed by the C-terminal Gly of ubiquitin (a 76-residue protein attached to proteins as an intracellular targeting signal).</text>
        <dbReference type="EC" id="3.4.19.12"/>
    </reaction>
</comment>
<feature type="compositionally biased region" description="Polar residues" evidence="7">
    <location>
        <begin position="47"/>
        <end position="62"/>
    </location>
</feature>
<keyword evidence="4 6" id="KW-0378">Hydrolase</keyword>
<keyword evidence="3 6" id="KW-0833">Ubl conjugation pathway</keyword>
<evidence type="ECO:0000256" key="3">
    <source>
        <dbReference type="ARBA" id="ARBA00022786"/>
    </source>
</evidence>
<dbReference type="GO" id="GO:0016579">
    <property type="term" value="P:protein deubiquitination"/>
    <property type="evidence" value="ECO:0007669"/>
    <property type="project" value="InterPro"/>
</dbReference>
<evidence type="ECO:0000256" key="1">
    <source>
        <dbReference type="ARBA" id="ARBA00000707"/>
    </source>
</evidence>
<dbReference type="InterPro" id="IPR050164">
    <property type="entry name" value="Peptidase_C19"/>
</dbReference>